<evidence type="ECO:0000259" key="7">
    <source>
        <dbReference type="PROSITE" id="PS51296"/>
    </source>
</evidence>
<feature type="region of interest" description="Disordered" evidence="6">
    <location>
        <begin position="133"/>
        <end position="162"/>
    </location>
</feature>
<proteinExistence type="predicted"/>
<keyword evidence="2" id="KW-0479">Metal-binding</keyword>
<keyword evidence="3" id="KW-0560">Oxidoreductase</keyword>
<gene>
    <name evidence="8" type="ORF">JF922_09215</name>
</gene>
<evidence type="ECO:0000313" key="8">
    <source>
        <dbReference type="EMBL" id="MBJ7598249.1"/>
    </source>
</evidence>
<dbReference type="RefSeq" id="WP_338201105.1">
    <property type="nucleotide sequence ID" value="NZ_JAEKNR010000101.1"/>
</dbReference>
<evidence type="ECO:0000256" key="1">
    <source>
        <dbReference type="ARBA" id="ARBA00022714"/>
    </source>
</evidence>
<dbReference type="InterPro" id="IPR017941">
    <property type="entry name" value="Rieske_2Fe-2S"/>
</dbReference>
<dbReference type="Pfam" id="PF00355">
    <property type="entry name" value="Rieske"/>
    <property type="match status" value="1"/>
</dbReference>
<evidence type="ECO:0000313" key="9">
    <source>
        <dbReference type="Proteomes" id="UP000612893"/>
    </source>
</evidence>
<dbReference type="Proteomes" id="UP000612893">
    <property type="component" value="Unassembled WGS sequence"/>
</dbReference>
<accession>A0A934N935</accession>
<dbReference type="Gene3D" id="2.102.10.10">
    <property type="entry name" value="Rieske [2Fe-2S] iron-sulphur domain"/>
    <property type="match status" value="1"/>
</dbReference>
<dbReference type="GO" id="GO:0051537">
    <property type="term" value="F:2 iron, 2 sulfur cluster binding"/>
    <property type="evidence" value="ECO:0007669"/>
    <property type="project" value="UniProtKB-KW"/>
</dbReference>
<keyword evidence="5" id="KW-0411">Iron-sulfur</keyword>
<dbReference type="GO" id="GO:0004497">
    <property type="term" value="F:monooxygenase activity"/>
    <property type="evidence" value="ECO:0007669"/>
    <property type="project" value="UniProtKB-ARBA"/>
</dbReference>
<dbReference type="InterPro" id="IPR050584">
    <property type="entry name" value="Cholesterol_7-desaturase"/>
</dbReference>
<organism evidence="8 9">
    <name type="scientific">Candidatus Nephthysia bennettiae</name>
    <dbReference type="NCBI Taxonomy" id="3127016"/>
    <lineage>
        <taxon>Bacteria</taxon>
        <taxon>Bacillati</taxon>
        <taxon>Candidatus Dormiibacterota</taxon>
        <taxon>Candidatus Dormibacteria</taxon>
        <taxon>Candidatus Dormibacterales</taxon>
        <taxon>Candidatus Dormibacteraceae</taxon>
        <taxon>Candidatus Nephthysia</taxon>
    </lineage>
</organism>
<feature type="compositionally biased region" description="Basic and acidic residues" evidence="6">
    <location>
        <begin position="145"/>
        <end position="154"/>
    </location>
</feature>
<reference evidence="8" key="1">
    <citation type="submission" date="2020-10" db="EMBL/GenBank/DDBJ databases">
        <title>Ca. Dormibacterota MAGs.</title>
        <authorList>
            <person name="Montgomery K."/>
        </authorList>
    </citation>
    <scope>NUCLEOTIDE SEQUENCE [LARGE SCALE GENOMIC DNA]</scope>
    <source>
        <strain evidence="8">SC8812_S17_10</strain>
    </source>
</reference>
<dbReference type="PROSITE" id="PS51296">
    <property type="entry name" value="RIESKE"/>
    <property type="match status" value="1"/>
</dbReference>
<evidence type="ECO:0000256" key="4">
    <source>
        <dbReference type="ARBA" id="ARBA00023004"/>
    </source>
</evidence>
<keyword evidence="4" id="KW-0408">Iron</keyword>
<comment type="caution">
    <text evidence="8">The sequence shown here is derived from an EMBL/GenBank/DDBJ whole genome shotgun (WGS) entry which is preliminary data.</text>
</comment>
<evidence type="ECO:0000256" key="5">
    <source>
        <dbReference type="ARBA" id="ARBA00023014"/>
    </source>
</evidence>
<dbReference type="EMBL" id="JAEKNR010000101">
    <property type="protein sequence ID" value="MBJ7598249.1"/>
    <property type="molecule type" value="Genomic_DNA"/>
</dbReference>
<dbReference type="AlphaFoldDB" id="A0A934N935"/>
<protein>
    <submittedName>
        <fullName evidence="8">Rieske 2Fe-2S domain-containing protein</fullName>
    </submittedName>
</protein>
<feature type="non-terminal residue" evidence="8">
    <location>
        <position position="162"/>
    </location>
</feature>
<dbReference type="PANTHER" id="PTHR21266:SF60">
    <property type="entry name" value="3-KETOSTEROID-9-ALPHA-MONOOXYGENASE, OXYGENASE COMPONENT"/>
    <property type="match status" value="1"/>
</dbReference>
<dbReference type="GO" id="GO:0016705">
    <property type="term" value="F:oxidoreductase activity, acting on paired donors, with incorporation or reduction of molecular oxygen"/>
    <property type="evidence" value="ECO:0007669"/>
    <property type="project" value="UniProtKB-ARBA"/>
</dbReference>
<keyword evidence="1" id="KW-0001">2Fe-2S</keyword>
<dbReference type="GO" id="GO:0046872">
    <property type="term" value="F:metal ion binding"/>
    <property type="evidence" value="ECO:0007669"/>
    <property type="project" value="UniProtKB-KW"/>
</dbReference>
<keyword evidence="9" id="KW-1185">Reference proteome</keyword>
<dbReference type="InterPro" id="IPR036922">
    <property type="entry name" value="Rieske_2Fe-2S_sf"/>
</dbReference>
<dbReference type="SUPFAM" id="SSF50022">
    <property type="entry name" value="ISP domain"/>
    <property type="match status" value="1"/>
</dbReference>
<sequence length="162" mass="17738">MISEAAARAYEEALAPFWHPLVRVEDLGDGPHGCELLGRPLTVCRMNGELACLDDVCRHFGASLSLGEVTGSGLRCHYHGWTYARDGRCVDIPARRGLAIPREARVRSYPVQERYGGGRGAGERHLHQLVHADHDPPAEGGAGRHLRDLPDHVSARRGPLAR</sequence>
<name>A0A934N935_9BACT</name>
<evidence type="ECO:0000256" key="3">
    <source>
        <dbReference type="ARBA" id="ARBA00023002"/>
    </source>
</evidence>
<feature type="domain" description="Rieske" evidence="7">
    <location>
        <begin position="18"/>
        <end position="120"/>
    </location>
</feature>
<evidence type="ECO:0000256" key="2">
    <source>
        <dbReference type="ARBA" id="ARBA00022723"/>
    </source>
</evidence>
<dbReference type="PANTHER" id="PTHR21266">
    <property type="entry name" value="IRON-SULFUR DOMAIN CONTAINING PROTEIN"/>
    <property type="match status" value="1"/>
</dbReference>
<evidence type="ECO:0000256" key="6">
    <source>
        <dbReference type="SAM" id="MobiDB-lite"/>
    </source>
</evidence>